<evidence type="ECO:0000256" key="1">
    <source>
        <dbReference type="SAM" id="MobiDB-lite"/>
    </source>
</evidence>
<reference evidence="2" key="1">
    <citation type="submission" date="2020-06" db="EMBL/GenBank/DDBJ databases">
        <title>WGS assembly of Ceratodon purpureus strain R40.</title>
        <authorList>
            <person name="Carey S.B."/>
            <person name="Jenkins J."/>
            <person name="Shu S."/>
            <person name="Lovell J.T."/>
            <person name="Sreedasyam A."/>
            <person name="Maumus F."/>
            <person name="Tiley G.P."/>
            <person name="Fernandez-Pozo N."/>
            <person name="Barry K."/>
            <person name="Chen C."/>
            <person name="Wang M."/>
            <person name="Lipzen A."/>
            <person name="Daum C."/>
            <person name="Saski C.A."/>
            <person name="Payton A.C."/>
            <person name="Mcbreen J.C."/>
            <person name="Conrad R.E."/>
            <person name="Kollar L.M."/>
            <person name="Olsson S."/>
            <person name="Huttunen S."/>
            <person name="Landis J.B."/>
            <person name="Wickett N.J."/>
            <person name="Johnson M.G."/>
            <person name="Rensing S.A."/>
            <person name="Grimwood J."/>
            <person name="Schmutz J."/>
            <person name="Mcdaniel S.F."/>
        </authorList>
    </citation>
    <scope>NUCLEOTIDE SEQUENCE</scope>
    <source>
        <strain evidence="2">R40</strain>
    </source>
</reference>
<sequence length="106" mass="12104">MSEKKEEGKEEGKEEEQENLCKGGGCTVPKLTYPKTFNLSKKEIGKFEHKIESMLRCFIGESDTPVPKHHLMGTRVAENCTRGMKKRRYLLAAAVRAHDQQAWLKP</sequence>
<feature type="compositionally biased region" description="Basic and acidic residues" evidence="1">
    <location>
        <begin position="1"/>
        <end position="12"/>
    </location>
</feature>
<gene>
    <name evidence="2" type="ORF">KC19_10G127100</name>
</gene>
<dbReference type="Proteomes" id="UP000822688">
    <property type="component" value="Chromosome 10"/>
</dbReference>
<keyword evidence="3" id="KW-1185">Reference proteome</keyword>
<dbReference type="EMBL" id="CM026431">
    <property type="protein sequence ID" value="KAG0559755.1"/>
    <property type="molecule type" value="Genomic_DNA"/>
</dbReference>
<dbReference type="AlphaFoldDB" id="A0A8T0GMJ9"/>
<evidence type="ECO:0000313" key="3">
    <source>
        <dbReference type="Proteomes" id="UP000822688"/>
    </source>
</evidence>
<feature type="region of interest" description="Disordered" evidence="1">
    <location>
        <begin position="1"/>
        <end position="21"/>
    </location>
</feature>
<proteinExistence type="predicted"/>
<name>A0A8T0GMJ9_CERPU</name>
<organism evidence="2 3">
    <name type="scientific">Ceratodon purpureus</name>
    <name type="common">Fire moss</name>
    <name type="synonym">Dicranum purpureum</name>
    <dbReference type="NCBI Taxonomy" id="3225"/>
    <lineage>
        <taxon>Eukaryota</taxon>
        <taxon>Viridiplantae</taxon>
        <taxon>Streptophyta</taxon>
        <taxon>Embryophyta</taxon>
        <taxon>Bryophyta</taxon>
        <taxon>Bryophytina</taxon>
        <taxon>Bryopsida</taxon>
        <taxon>Dicranidae</taxon>
        <taxon>Pseudoditrichales</taxon>
        <taxon>Ditrichaceae</taxon>
        <taxon>Ceratodon</taxon>
    </lineage>
</organism>
<comment type="caution">
    <text evidence="2">The sequence shown here is derived from an EMBL/GenBank/DDBJ whole genome shotgun (WGS) entry which is preliminary data.</text>
</comment>
<protein>
    <submittedName>
        <fullName evidence="2">Uncharacterized protein</fullName>
    </submittedName>
</protein>
<evidence type="ECO:0000313" key="2">
    <source>
        <dbReference type="EMBL" id="KAG0559755.1"/>
    </source>
</evidence>
<accession>A0A8T0GMJ9</accession>